<proteinExistence type="predicted"/>
<dbReference type="HOGENOM" id="CLU_1798618_0_0_1"/>
<dbReference type="KEGG" id="lgi:LOTGIDRAFT_173656"/>
<dbReference type="EMBL" id="KB200983">
    <property type="protein sequence ID" value="ESO99647.1"/>
    <property type="molecule type" value="Genomic_DNA"/>
</dbReference>
<dbReference type="RefSeq" id="XP_009049677.1">
    <property type="nucleotide sequence ID" value="XM_009051429.1"/>
</dbReference>
<sequence>MDQLEDKSNSKVDLPVLPTLATNRLTTPKQDSDYIIPRNLKDTPTAVKTELKRYEQAILNETKSTKIHDKLASQFKKELNFRFSEKEEPVSARPELQSLRQLETESLPDFAQRIQTLAMDGYSDANSKIRNDFWKRIQNQFRTH</sequence>
<protein>
    <submittedName>
        <fullName evidence="1">Uncharacterized protein</fullName>
    </submittedName>
</protein>
<organism evidence="1 2">
    <name type="scientific">Lottia gigantea</name>
    <name type="common">Giant owl limpet</name>
    <dbReference type="NCBI Taxonomy" id="225164"/>
    <lineage>
        <taxon>Eukaryota</taxon>
        <taxon>Metazoa</taxon>
        <taxon>Spiralia</taxon>
        <taxon>Lophotrochozoa</taxon>
        <taxon>Mollusca</taxon>
        <taxon>Gastropoda</taxon>
        <taxon>Patellogastropoda</taxon>
        <taxon>Lottioidea</taxon>
        <taxon>Lottiidae</taxon>
        <taxon>Lottia</taxon>
    </lineage>
</organism>
<dbReference type="Proteomes" id="UP000030746">
    <property type="component" value="Unassembled WGS sequence"/>
</dbReference>
<evidence type="ECO:0000313" key="2">
    <source>
        <dbReference type="Proteomes" id="UP000030746"/>
    </source>
</evidence>
<dbReference type="AlphaFoldDB" id="V4AQX4"/>
<gene>
    <name evidence="1" type="ORF">LOTGIDRAFT_173656</name>
</gene>
<dbReference type="GeneID" id="20242468"/>
<reference evidence="1 2" key="1">
    <citation type="journal article" date="2013" name="Nature">
        <title>Insights into bilaterian evolution from three spiralian genomes.</title>
        <authorList>
            <person name="Simakov O."/>
            <person name="Marletaz F."/>
            <person name="Cho S.J."/>
            <person name="Edsinger-Gonzales E."/>
            <person name="Havlak P."/>
            <person name="Hellsten U."/>
            <person name="Kuo D.H."/>
            <person name="Larsson T."/>
            <person name="Lv J."/>
            <person name="Arendt D."/>
            <person name="Savage R."/>
            <person name="Osoegawa K."/>
            <person name="de Jong P."/>
            <person name="Grimwood J."/>
            <person name="Chapman J.A."/>
            <person name="Shapiro H."/>
            <person name="Aerts A."/>
            <person name="Otillar R.P."/>
            <person name="Terry A.Y."/>
            <person name="Boore J.L."/>
            <person name="Grigoriev I.V."/>
            <person name="Lindberg D.R."/>
            <person name="Seaver E.C."/>
            <person name="Weisblat D.A."/>
            <person name="Putnam N.H."/>
            <person name="Rokhsar D.S."/>
        </authorList>
    </citation>
    <scope>NUCLEOTIDE SEQUENCE [LARGE SCALE GENOMIC DNA]</scope>
</reference>
<dbReference type="OrthoDB" id="6159314at2759"/>
<name>V4AQX4_LOTGI</name>
<dbReference type="CTD" id="20242468"/>
<accession>V4AQX4</accession>
<evidence type="ECO:0000313" key="1">
    <source>
        <dbReference type="EMBL" id="ESO99647.1"/>
    </source>
</evidence>
<keyword evidence="2" id="KW-1185">Reference proteome</keyword>